<evidence type="ECO:0000313" key="2">
    <source>
        <dbReference type="EMBL" id="EKM33471.1"/>
    </source>
</evidence>
<evidence type="ECO:0000256" key="1">
    <source>
        <dbReference type="SAM" id="Coils"/>
    </source>
</evidence>
<proteinExistence type="predicted"/>
<keyword evidence="1" id="KW-0175">Coiled coil</keyword>
<name>A0A454D4B4_VIBHA</name>
<reference evidence="2 3" key="1">
    <citation type="submission" date="2012-10" db="EMBL/GenBank/DDBJ databases">
        <title>Genome sequence of Vibrio Cholerae HENC-02.</title>
        <authorList>
            <person name="Eppinger M."/>
            <person name="Hasan N.A."/>
            <person name="Sengamalay N."/>
            <person name="Hine E."/>
            <person name="Su Q."/>
            <person name="Daugherty S.C."/>
            <person name="Young S."/>
            <person name="Sadzewicz L."/>
            <person name="Tallon L."/>
            <person name="Cebula T.A."/>
            <person name="Ravel J."/>
            <person name="Colwell R.R."/>
        </authorList>
    </citation>
    <scope>NUCLEOTIDE SEQUENCE [LARGE SCALE GENOMIC DNA]</scope>
    <source>
        <strain evidence="2 3">HENC-02</strain>
    </source>
</reference>
<feature type="coiled-coil region" evidence="1">
    <location>
        <begin position="18"/>
        <end position="45"/>
    </location>
</feature>
<organism evidence="2 3">
    <name type="scientific">Vibrio harveyi</name>
    <name type="common">Beneckea harveyi</name>
    <dbReference type="NCBI Taxonomy" id="669"/>
    <lineage>
        <taxon>Bacteria</taxon>
        <taxon>Pseudomonadati</taxon>
        <taxon>Pseudomonadota</taxon>
        <taxon>Gammaproteobacteria</taxon>
        <taxon>Vibrionales</taxon>
        <taxon>Vibrionaceae</taxon>
        <taxon>Vibrio</taxon>
    </lineage>
</organism>
<dbReference type="AlphaFoldDB" id="A0A454D4B4"/>
<dbReference type="EMBL" id="AJSR01000262">
    <property type="protein sequence ID" value="EKM33471.1"/>
    <property type="molecule type" value="Genomic_DNA"/>
</dbReference>
<evidence type="ECO:0000313" key="3">
    <source>
        <dbReference type="Proteomes" id="UP000008367"/>
    </source>
</evidence>
<gene>
    <name evidence="2" type="ORF">VCHENC02_1083</name>
</gene>
<dbReference type="Proteomes" id="UP000008367">
    <property type="component" value="Unassembled WGS sequence"/>
</dbReference>
<comment type="caution">
    <text evidence="2">The sequence shown here is derived from an EMBL/GenBank/DDBJ whole genome shotgun (WGS) entry which is preliminary data.</text>
</comment>
<sequence length="73" mass="8315">AYIRDYEYENLSSLINAKKKLTGSVSELLEVLEEYRENCTMADQDKFIRLQSVTYELSEVVTTVSASDKNNSA</sequence>
<feature type="non-terminal residue" evidence="2">
    <location>
        <position position="1"/>
    </location>
</feature>
<protein>
    <submittedName>
        <fullName evidence="2">Uncharacterized protein</fullName>
    </submittedName>
</protein>
<accession>A0A454D4B4</accession>